<dbReference type="OrthoDB" id="5238236at2759"/>
<dbReference type="PANTHER" id="PTHR38795:SF1">
    <property type="entry name" value="DUF6604 DOMAIN-CONTAINING PROTEIN"/>
    <property type="match status" value="1"/>
</dbReference>
<dbReference type="EMBL" id="ML977316">
    <property type="protein sequence ID" value="KAF2118792.1"/>
    <property type="molecule type" value="Genomic_DNA"/>
</dbReference>
<accession>A0A6A5ZH41</accession>
<protein>
    <recommendedName>
        <fullName evidence="1">DUF6604 domain-containing protein</fullName>
    </recommendedName>
</protein>
<dbReference type="PANTHER" id="PTHR38795">
    <property type="entry name" value="DUF6604 DOMAIN-CONTAINING PROTEIN"/>
    <property type="match status" value="1"/>
</dbReference>
<dbReference type="InterPro" id="IPR046539">
    <property type="entry name" value="DUF6604"/>
</dbReference>
<reference evidence="2" key="1">
    <citation type="journal article" date="2020" name="Stud. Mycol.">
        <title>101 Dothideomycetes genomes: a test case for predicting lifestyles and emergence of pathogens.</title>
        <authorList>
            <person name="Haridas S."/>
            <person name="Albert R."/>
            <person name="Binder M."/>
            <person name="Bloem J."/>
            <person name="Labutti K."/>
            <person name="Salamov A."/>
            <person name="Andreopoulos B."/>
            <person name="Baker S."/>
            <person name="Barry K."/>
            <person name="Bills G."/>
            <person name="Bluhm B."/>
            <person name="Cannon C."/>
            <person name="Castanera R."/>
            <person name="Culley D."/>
            <person name="Daum C."/>
            <person name="Ezra D."/>
            <person name="Gonzalez J."/>
            <person name="Henrissat B."/>
            <person name="Kuo A."/>
            <person name="Liang C."/>
            <person name="Lipzen A."/>
            <person name="Lutzoni F."/>
            <person name="Magnuson J."/>
            <person name="Mondo S."/>
            <person name="Nolan M."/>
            <person name="Ohm R."/>
            <person name="Pangilinan J."/>
            <person name="Park H.-J."/>
            <person name="Ramirez L."/>
            <person name="Alfaro M."/>
            <person name="Sun H."/>
            <person name="Tritt A."/>
            <person name="Yoshinaga Y."/>
            <person name="Zwiers L.-H."/>
            <person name="Turgeon B."/>
            <person name="Goodwin S."/>
            <person name="Spatafora J."/>
            <person name="Crous P."/>
            <person name="Grigoriev I."/>
        </authorList>
    </citation>
    <scope>NUCLEOTIDE SEQUENCE</scope>
    <source>
        <strain evidence="2">CBS 627.86</strain>
    </source>
</reference>
<evidence type="ECO:0000313" key="2">
    <source>
        <dbReference type="EMBL" id="KAF2118792.1"/>
    </source>
</evidence>
<organism evidence="2 3">
    <name type="scientific">Lophiotrema nucula</name>
    <dbReference type="NCBI Taxonomy" id="690887"/>
    <lineage>
        <taxon>Eukaryota</taxon>
        <taxon>Fungi</taxon>
        <taxon>Dikarya</taxon>
        <taxon>Ascomycota</taxon>
        <taxon>Pezizomycotina</taxon>
        <taxon>Dothideomycetes</taxon>
        <taxon>Pleosporomycetidae</taxon>
        <taxon>Pleosporales</taxon>
        <taxon>Lophiotremataceae</taxon>
        <taxon>Lophiotrema</taxon>
    </lineage>
</organism>
<feature type="domain" description="DUF6604" evidence="1">
    <location>
        <begin position="13"/>
        <end position="266"/>
    </location>
</feature>
<dbReference type="Proteomes" id="UP000799770">
    <property type="component" value="Unassembled WGS sequence"/>
</dbReference>
<name>A0A6A5ZH41_9PLEO</name>
<evidence type="ECO:0000313" key="3">
    <source>
        <dbReference type="Proteomes" id="UP000799770"/>
    </source>
</evidence>
<dbReference type="AlphaFoldDB" id="A0A6A5ZH41"/>
<keyword evidence="3" id="KW-1185">Reference proteome</keyword>
<gene>
    <name evidence="2" type="ORF">BDV96DRAFT_642966</name>
</gene>
<sequence>MSRPDWLPGTHARYKADTSIFTGWLAETAKCTGFSLPSPTDTVERIATDHIKSKKTTANFPPLRLTVHNLAEQALHIVSQVPKVVVPRYIVSAAKRAISLRTKCFTWFEQAFVGSNDPDMQRQNSGHEHFIRELEFMVKVLQSNVSSDEGVNIAPVPPTNRYELLDFEDTLEDEISTTADAIQSVQLDTVPDCNIKPATAPKNRKSFKAWANLMFRIQCTLQDFDEIREHIKNVWIQYQLGRLHLITASVVTELAFQLLQKLEDEYLSLNIGSVTRSFIEHVAFIWNLSCAVNGQPKTSASIQALRKLADRLCINYMLILEHFLEDATPNEPLLDSLIQAHGPTVISTTKICFDTLLARRSGYTYTIRDNVTKDLHDVRNMVSRNKEEFERMSVKGFKKFSTLFGIQILTDIHGILGQDVGKPAKRMRISINMLISSTVSYGNFARNMDIAKLDRAPPKVYDEALRRATHFLDHFGDDEYSKFIKRYWSTLPEGCRPSERVSTEFPPFSENPVLSGLSMLAAHLDYQCLGIKLADHWWAIMAVAHLYNALRQGSYLTYEWKNMEEIIRTYTPEYIFYGGRPTDMSDCWRKISLARGISIIKSPARATSISTTGSLRKFESKVPPFTRALQQWMLPNNGQLSLGQNVAGSSQFQDEGLLLPLMQRAITESKLGHLKPTDGELPEIHLLKLVQEQVGREVPGMQIRIFDVLEQCVQILVNLHRELSAAFDENGIGIDDSTDFIPNITGQTVVLGTDSPEYLHQAAQIIETVLKQK</sequence>
<proteinExistence type="predicted"/>
<evidence type="ECO:0000259" key="1">
    <source>
        <dbReference type="Pfam" id="PF20253"/>
    </source>
</evidence>
<dbReference type="Pfam" id="PF20253">
    <property type="entry name" value="DUF6604"/>
    <property type="match status" value="1"/>
</dbReference>